<feature type="signal peptide" evidence="1">
    <location>
        <begin position="1"/>
        <end position="20"/>
    </location>
</feature>
<dbReference type="RefSeq" id="WP_109824701.1">
    <property type="nucleotide sequence ID" value="NZ_CP029494.1"/>
</dbReference>
<dbReference type="EMBL" id="CP029494">
    <property type="protein sequence ID" value="AWN22003.1"/>
    <property type="molecule type" value="Genomic_DNA"/>
</dbReference>
<gene>
    <name evidence="2" type="ORF">DKM44_01100</name>
</gene>
<feature type="chain" id="PRO_5016303908" evidence="1">
    <location>
        <begin position="21"/>
        <end position="183"/>
    </location>
</feature>
<name>A0A2Z3JA86_9DEIO</name>
<organism evidence="2 3">
    <name type="scientific">Deinococcus irradiatisoli</name>
    <dbReference type="NCBI Taxonomy" id="2202254"/>
    <lineage>
        <taxon>Bacteria</taxon>
        <taxon>Thermotogati</taxon>
        <taxon>Deinococcota</taxon>
        <taxon>Deinococci</taxon>
        <taxon>Deinococcales</taxon>
        <taxon>Deinococcaceae</taxon>
        <taxon>Deinococcus</taxon>
    </lineage>
</organism>
<protein>
    <submittedName>
        <fullName evidence="2">Uncharacterized protein</fullName>
    </submittedName>
</protein>
<dbReference type="KEGG" id="dez:DKM44_01100"/>
<keyword evidence="1" id="KW-0732">Signal</keyword>
<proteinExistence type="predicted"/>
<dbReference type="AlphaFoldDB" id="A0A2Z3JA86"/>
<keyword evidence="3" id="KW-1185">Reference proteome</keyword>
<evidence type="ECO:0000256" key="1">
    <source>
        <dbReference type="SAM" id="SignalP"/>
    </source>
</evidence>
<evidence type="ECO:0000313" key="2">
    <source>
        <dbReference type="EMBL" id="AWN22003.1"/>
    </source>
</evidence>
<accession>A0A2Z3JA86</accession>
<dbReference type="Proteomes" id="UP000245368">
    <property type="component" value="Chromosome"/>
</dbReference>
<reference evidence="2 3" key="1">
    <citation type="submission" date="2018-05" db="EMBL/GenBank/DDBJ databases">
        <title>Complete Genome Sequence of Deinococcus sp. strain 17bor-2.</title>
        <authorList>
            <person name="Srinivasan S."/>
        </authorList>
    </citation>
    <scope>NUCLEOTIDE SEQUENCE [LARGE SCALE GENOMIC DNA]</scope>
    <source>
        <strain evidence="2 3">17bor-2</strain>
    </source>
</reference>
<sequence>MMPRITALALAACLLGTAGAGSNCVLLPALEKALRAAPAAMPTASRSNLVQALPVAFGQFKRRSGGEVGSTFVSAEYADARRRTLSLSLEDDWQGTAAETLAALLTGPNLMCDVADRRGEHLDLVFPLSGAAGLRSRSAAGRITLTVYLAGRYTVGIEAPSDADALAAFRALKARLASPGSTR</sequence>
<evidence type="ECO:0000313" key="3">
    <source>
        <dbReference type="Proteomes" id="UP000245368"/>
    </source>
</evidence>